<evidence type="ECO:0000256" key="1">
    <source>
        <dbReference type="SAM" id="Coils"/>
    </source>
</evidence>
<dbReference type="Gene3D" id="3.40.50.300">
    <property type="entry name" value="P-loop containing nucleotide triphosphate hydrolases"/>
    <property type="match status" value="2"/>
</dbReference>
<feature type="domain" description="Dynamin N-terminal" evidence="2">
    <location>
        <begin position="60"/>
        <end position="264"/>
    </location>
</feature>
<evidence type="ECO:0000313" key="3">
    <source>
        <dbReference type="EMBL" id="TDT44397.1"/>
    </source>
</evidence>
<dbReference type="PANTHER" id="PTHR43681:SF1">
    <property type="entry name" value="SARCALUMENIN"/>
    <property type="match status" value="1"/>
</dbReference>
<dbReference type="OrthoDB" id="5295100at2"/>
<evidence type="ECO:0000313" key="4">
    <source>
        <dbReference type="Proteomes" id="UP000295830"/>
    </source>
</evidence>
<dbReference type="InterPro" id="IPR051943">
    <property type="entry name" value="TRAFAC_Dynamin-like_GTPase"/>
</dbReference>
<dbReference type="InterPro" id="IPR045063">
    <property type="entry name" value="Dynamin_N"/>
</dbReference>
<dbReference type="PANTHER" id="PTHR43681">
    <property type="entry name" value="TRANSMEMBRANE GTPASE FZO"/>
    <property type="match status" value="1"/>
</dbReference>
<sequence>MPDAITLTGQVEAYHRWKKELVRNITQYRRWLEVNELLSDDVAQHLQRSIRLLVEDELTIAFVGEYSRGKTELINSLFFASHGQRLLPSEAGRTTMCPTELFFDRHTRSNYLRLLPIETRAENASLQQLRHRPEAWEVVELNPEDTESTAATLARVAEVTSVTREHASDLGFNEQMLDPDPESPDRVLVPAWRHAMISVQHPTLERGLRILDTPGLNALGSEPELTVSMLPSSQAVLFLLSADAGVTASDMTIWNEYIDTRDADHRAGRFAVLNKIDVLWDDLNGEDHTDAAIERIRQTTARQLSIAPEDVMPVSAKQGLMARVRDDEELRRRSGLSELEALISDRILTRKEQLISGDLVADLTHMLRDNQSALENQKASLAEEMDALEAHRTDRTALAELAERTRRDYDYYTRKLITLRSSRRLMESQGEVLEEIINLERFDEHCATTREKLESSWTTAGLNNTMNGFFRVLENDFNNLMTEGRRAEKMVNSIYRRYNEETTGHNLEPVPLRLGRHLIALRDLRSRADRFRRNPRTLLLEQRRLIHQFFTTIVSEARHIMEKTLEDILRWPREALLPVLQHTQQQKQRLERQFSRLREMTDDEKQVREQRKQLRQALETMEQQLRIAHKLERRIGEPTSDLLKAEQAAR</sequence>
<keyword evidence="1" id="KW-0175">Coiled coil</keyword>
<keyword evidence="4" id="KW-1185">Reference proteome</keyword>
<proteinExistence type="predicted"/>
<name>A0A4R7K2V1_9GAMM</name>
<feature type="coiled-coil region" evidence="1">
    <location>
        <begin position="580"/>
        <end position="634"/>
    </location>
</feature>
<reference evidence="3 4" key="1">
    <citation type="submission" date="2019-03" db="EMBL/GenBank/DDBJ databases">
        <title>Genomic Encyclopedia of Type Strains, Phase IV (KMG-IV): sequencing the most valuable type-strain genomes for metagenomic binning, comparative biology and taxonomic classification.</title>
        <authorList>
            <person name="Goeker M."/>
        </authorList>
    </citation>
    <scope>NUCLEOTIDE SEQUENCE [LARGE SCALE GENOMIC DNA]</scope>
    <source>
        <strain evidence="3 4">DSM 15505</strain>
    </source>
</reference>
<dbReference type="RefSeq" id="WP_133734781.1">
    <property type="nucleotide sequence ID" value="NZ_SOAX01000001.1"/>
</dbReference>
<dbReference type="SUPFAM" id="SSF52540">
    <property type="entry name" value="P-loop containing nucleoside triphosphate hydrolases"/>
    <property type="match status" value="1"/>
</dbReference>
<dbReference type="Pfam" id="PF00350">
    <property type="entry name" value="Dynamin_N"/>
    <property type="match status" value="1"/>
</dbReference>
<dbReference type="Proteomes" id="UP000295830">
    <property type="component" value="Unassembled WGS sequence"/>
</dbReference>
<evidence type="ECO:0000259" key="2">
    <source>
        <dbReference type="Pfam" id="PF00350"/>
    </source>
</evidence>
<protein>
    <submittedName>
        <fullName evidence="3">Replication fork clamp-binding protein CrfC</fullName>
    </submittedName>
</protein>
<gene>
    <name evidence="3" type="ORF">DES49_0499</name>
</gene>
<dbReference type="InterPro" id="IPR027417">
    <property type="entry name" value="P-loop_NTPase"/>
</dbReference>
<dbReference type="AlphaFoldDB" id="A0A4R7K2V1"/>
<organism evidence="3 4">
    <name type="scientific">Halospina denitrificans</name>
    <dbReference type="NCBI Taxonomy" id="332522"/>
    <lineage>
        <taxon>Bacteria</taxon>
        <taxon>Pseudomonadati</taxon>
        <taxon>Pseudomonadota</taxon>
        <taxon>Gammaproteobacteria</taxon>
        <taxon>Halospina</taxon>
    </lineage>
</organism>
<accession>A0A4R7K2V1</accession>
<comment type="caution">
    <text evidence="3">The sequence shown here is derived from an EMBL/GenBank/DDBJ whole genome shotgun (WGS) entry which is preliminary data.</text>
</comment>
<dbReference type="EMBL" id="SOAX01000001">
    <property type="protein sequence ID" value="TDT44397.1"/>
    <property type="molecule type" value="Genomic_DNA"/>
</dbReference>